<organism evidence="1 2">
    <name type="scientific">Pangasius djambal</name>
    <dbReference type="NCBI Taxonomy" id="1691987"/>
    <lineage>
        <taxon>Eukaryota</taxon>
        <taxon>Metazoa</taxon>
        <taxon>Chordata</taxon>
        <taxon>Craniata</taxon>
        <taxon>Vertebrata</taxon>
        <taxon>Euteleostomi</taxon>
        <taxon>Actinopterygii</taxon>
        <taxon>Neopterygii</taxon>
        <taxon>Teleostei</taxon>
        <taxon>Ostariophysi</taxon>
        <taxon>Siluriformes</taxon>
        <taxon>Pangasiidae</taxon>
        <taxon>Pangasius</taxon>
    </lineage>
</organism>
<gene>
    <name evidence="1" type="ORF">PDJAM_G00069990</name>
</gene>
<accession>A0ACC5Z1C0</accession>
<sequence>MLFCFITGNFSTGTLVTKVSALDCDDPNTCNGTFKFTLESVTPKTDNVEFYITQNNTTGNIFFKGCLDYEKAQKYTLLIKATDNGDKVQLSSTSTVVLNIIDKNNHLPVITGHTGTGTIKERESGVEVLRLKVRDEDSPGSPAWRAKFTLHGDHGNYFKIHTDPETNDGILTVIKAMDYEEQTSRNVSIIVENEVPYFFCKVKTHKSWGLWDVETLPKESSTSTLYTVTITVQDVNDPPEFVPPVQGITIKENTKIGTFLVNLTVKDPDKTFGSSFQ</sequence>
<name>A0ACC5Z1C0_9TELE</name>
<comment type="caution">
    <text evidence="1">The sequence shown here is derived from an EMBL/GenBank/DDBJ whole genome shotgun (WGS) entry which is preliminary data.</text>
</comment>
<reference evidence="1" key="1">
    <citation type="submission" date="2020-02" db="EMBL/GenBank/DDBJ databases">
        <title>Genome sequencing of the panga catfish, Pangasius djambal.</title>
        <authorList>
            <person name="Wen M."/>
            <person name="Zahm M."/>
            <person name="Roques C."/>
            <person name="Cabau C."/>
            <person name="Klopp C."/>
            <person name="Donnadieu C."/>
            <person name="Jouanno E."/>
            <person name="Avarre J.-C."/>
            <person name="Campet M."/>
            <person name="Ha T."/>
            <person name="Dugue R."/>
            <person name="Lampietro C."/>
            <person name="Louis A."/>
            <person name="Herpin A."/>
            <person name="Echchiki A."/>
            <person name="Berthelot C."/>
            <person name="Parey E."/>
            <person name="Roest-Crollius H."/>
            <person name="Braasch I."/>
            <person name="Postlethwait J.H."/>
            <person name="Bobe J."/>
            <person name="Montfort J."/>
            <person name="Bouchez O."/>
            <person name="Begum T."/>
            <person name="Schartl M."/>
            <person name="Gustiano R."/>
            <person name="Guiguen Y."/>
        </authorList>
    </citation>
    <scope>NUCLEOTIDE SEQUENCE</scope>
    <source>
        <strain evidence="1">Pdj_M5554</strain>
    </source>
</reference>
<dbReference type="Proteomes" id="UP000830395">
    <property type="component" value="Chromosome 16"/>
</dbReference>
<keyword evidence="2" id="KW-1185">Reference proteome</keyword>
<evidence type="ECO:0000313" key="2">
    <source>
        <dbReference type="Proteomes" id="UP000830395"/>
    </source>
</evidence>
<evidence type="ECO:0000313" key="1">
    <source>
        <dbReference type="EMBL" id="MCJ8741382.1"/>
    </source>
</evidence>
<dbReference type="EMBL" id="CM040990">
    <property type="protein sequence ID" value="MCJ8741382.1"/>
    <property type="molecule type" value="Genomic_DNA"/>
</dbReference>
<proteinExistence type="predicted"/>
<protein>
    <submittedName>
        <fullName evidence="1">Uncharacterized protein</fullName>
    </submittedName>
</protein>